<evidence type="ECO:0000259" key="5">
    <source>
        <dbReference type="PROSITE" id="PS50931"/>
    </source>
</evidence>
<dbReference type="Gene3D" id="1.10.10.10">
    <property type="entry name" value="Winged helix-like DNA-binding domain superfamily/Winged helix DNA-binding domain"/>
    <property type="match status" value="1"/>
</dbReference>
<comment type="caution">
    <text evidence="6">The sequence shown here is derived from an EMBL/GenBank/DDBJ whole genome shotgun (WGS) entry which is preliminary data.</text>
</comment>
<keyword evidence="7" id="KW-1185">Reference proteome</keyword>
<feature type="domain" description="HTH lysR-type" evidence="5">
    <location>
        <begin position="1"/>
        <end position="58"/>
    </location>
</feature>
<protein>
    <submittedName>
        <fullName evidence="6">DNA-binding transcriptional LysR family regulator</fullName>
    </submittedName>
</protein>
<proteinExistence type="inferred from homology"/>
<dbReference type="Proteomes" id="UP000293398">
    <property type="component" value="Unassembled WGS sequence"/>
</dbReference>
<dbReference type="CDD" id="cd08427">
    <property type="entry name" value="PBP2_LTTR_like_2"/>
    <property type="match status" value="1"/>
</dbReference>
<dbReference type="EMBL" id="SHKO01000002">
    <property type="protein sequence ID" value="RZT94284.1"/>
    <property type="molecule type" value="Genomic_DNA"/>
</dbReference>
<dbReference type="PROSITE" id="PS50931">
    <property type="entry name" value="HTH_LYSR"/>
    <property type="match status" value="1"/>
</dbReference>
<evidence type="ECO:0000256" key="1">
    <source>
        <dbReference type="ARBA" id="ARBA00009437"/>
    </source>
</evidence>
<dbReference type="GO" id="GO:0003700">
    <property type="term" value="F:DNA-binding transcription factor activity"/>
    <property type="evidence" value="ECO:0007669"/>
    <property type="project" value="InterPro"/>
</dbReference>
<dbReference type="AlphaFoldDB" id="A0A4Q7VE27"/>
<dbReference type="RefSeq" id="WP_130304254.1">
    <property type="nucleotide sequence ID" value="NZ_SHKO01000002.1"/>
</dbReference>
<gene>
    <name evidence="6" type="ORF">EV681_2702</name>
</gene>
<evidence type="ECO:0000313" key="7">
    <source>
        <dbReference type="Proteomes" id="UP000293398"/>
    </source>
</evidence>
<comment type="similarity">
    <text evidence="1">Belongs to the LysR transcriptional regulatory family.</text>
</comment>
<dbReference type="GO" id="GO:0003677">
    <property type="term" value="F:DNA binding"/>
    <property type="evidence" value="ECO:0007669"/>
    <property type="project" value="UniProtKB-KW"/>
</dbReference>
<organism evidence="6 7">
    <name type="scientific">Advenella incenata</name>
    <dbReference type="NCBI Taxonomy" id="267800"/>
    <lineage>
        <taxon>Bacteria</taxon>
        <taxon>Pseudomonadati</taxon>
        <taxon>Pseudomonadota</taxon>
        <taxon>Betaproteobacteria</taxon>
        <taxon>Burkholderiales</taxon>
        <taxon>Alcaligenaceae</taxon>
    </lineage>
</organism>
<dbReference type="InterPro" id="IPR005119">
    <property type="entry name" value="LysR_subst-bd"/>
</dbReference>
<dbReference type="SUPFAM" id="SSF46785">
    <property type="entry name" value="Winged helix' DNA-binding domain"/>
    <property type="match status" value="1"/>
</dbReference>
<dbReference type="InterPro" id="IPR036388">
    <property type="entry name" value="WH-like_DNA-bd_sf"/>
</dbReference>
<dbReference type="InterPro" id="IPR036390">
    <property type="entry name" value="WH_DNA-bd_sf"/>
</dbReference>
<dbReference type="Gene3D" id="3.40.190.290">
    <property type="match status" value="1"/>
</dbReference>
<dbReference type="GO" id="GO:0005829">
    <property type="term" value="C:cytosol"/>
    <property type="evidence" value="ECO:0007669"/>
    <property type="project" value="TreeGrafter"/>
</dbReference>
<name>A0A4Q7VE27_9BURK</name>
<evidence type="ECO:0000256" key="3">
    <source>
        <dbReference type="ARBA" id="ARBA00023125"/>
    </source>
</evidence>
<keyword evidence="4" id="KW-0804">Transcription</keyword>
<keyword evidence="2" id="KW-0805">Transcription regulation</keyword>
<evidence type="ECO:0000256" key="2">
    <source>
        <dbReference type="ARBA" id="ARBA00023015"/>
    </source>
</evidence>
<keyword evidence="3 6" id="KW-0238">DNA-binding</keyword>
<dbReference type="Pfam" id="PF03466">
    <property type="entry name" value="LysR_substrate"/>
    <property type="match status" value="1"/>
</dbReference>
<evidence type="ECO:0000313" key="6">
    <source>
        <dbReference type="EMBL" id="RZT94284.1"/>
    </source>
</evidence>
<dbReference type="OrthoDB" id="9803735at2"/>
<reference evidence="6 7" key="1">
    <citation type="submission" date="2019-02" db="EMBL/GenBank/DDBJ databases">
        <title>Genomic Encyclopedia of Type Strains, Phase IV (KMG-IV): sequencing the most valuable type-strain genomes for metagenomic binning, comparative biology and taxonomic classification.</title>
        <authorList>
            <person name="Goeker M."/>
        </authorList>
    </citation>
    <scope>NUCLEOTIDE SEQUENCE [LARGE SCALE GENOMIC DNA]</scope>
    <source>
        <strain evidence="6 7">DSM 23814</strain>
    </source>
</reference>
<dbReference type="Pfam" id="PF00126">
    <property type="entry name" value="HTH_1"/>
    <property type="match status" value="1"/>
</dbReference>
<dbReference type="InterPro" id="IPR050950">
    <property type="entry name" value="HTH-type_LysR_regulators"/>
</dbReference>
<accession>A0A4Q7VE27</accession>
<evidence type="ECO:0000256" key="4">
    <source>
        <dbReference type="ARBA" id="ARBA00023163"/>
    </source>
</evidence>
<dbReference type="InterPro" id="IPR000847">
    <property type="entry name" value="LysR_HTH_N"/>
</dbReference>
<sequence length="295" mass="32889">MNTNFIRTFLLVHQLGSMAQAARKLNVTHGTVAQQIASLEKEIGVTLVARAGKTVHVTEAGLRLLDRLMLIINEIDALPGLANSNEIRGELRIGAGNSVLNSILPDILSLLVRRYPEVNVVVQPGVSPDFYRDIESGNLDAAIAIEPPYTLPKTQEWLLLREEPFVLLASEVHRGKKPAQLLRAEPFIRYDHNSWSGKLIEQYLRAVAIVPTERFELNAIESIALMVNQNLGVAIIPDSANLYKRDLKIIKLPLPEVSAPRRFGLVWSRKSARIRLVQAFREAALTAYQSLNRQG</sequence>
<dbReference type="PANTHER" id="PTHR30419">
    <property type="entry name" value="HTH-TYPE TRANSCRIPTIONAL REGULATOR YBHD"/>
    <property type="match status" value="1"/>
</dbReference>
<dbReference type="SUPFAM" id="SSF53850">
    <property type="entry name" value="Periplasmic binding protein-like II"/>
    <property type="match status" value="1"/>
</dbReference>